<dbReference type="InterPro" id="IPR040632">
    <property type="entry name" value="Sulfotransfer_4"/>
</dbReference>
<evidence type="ECO:0000313" key="1">
    <source>
        <dbReference type="EMBL" id="NYI94159.1"/>
    </source>
</evidence>
<dbReference type="Pfam" id="PF17784">
    <property type="entry name" value="Sulfotransfer_4"/>
    <property type="match status" value="1"/>
</dbReference>
<keyword evidence="2" id="KW-1185">Reference proteome</keyword>
<organism evidence="1 2">
    <name type="scientific">Streptomonospora nanhaiensis</name>
    <dbReference type="NCBI Taxonomy" id="1323731"/>
    <lineage>
        <taxon>Bacteria</taxon>
        <taxon>Bacillati</taxon>
        <taxon>Actinomycetota</taxon>
        <taxon>Actinomycetes</taxon>
        <taxon>Streptosporangiales</taxon>
        <taxon>Nocardiopsidaceae</taxon>
        <taxon>Streptomonospora</taxon>
    </lineage>
</organism>
<dbReference type="EMBL" id="JACCFO010000001">
    <property type="protein sequence ID" value="NYI94159.1"/>
    <property type="molecule type" value="Genomic_DNA"/>
</dbReference>
<dbReference type="Gene3D" id="3.40.50.300">
    <property type="entry name" value="P-loop containing nucleotide triphosphate hydrolases"/>
    <property type="match status" value="1"/>
</dbReference>
<dbReference type="PANTHER" id="PTHR36978">
    <property type="entry name" value="P-LOOP CONTAINING NUCLEOTIDE TRIPHOSPHATE HYDROLASE"/>
    <property type="match status" value="1"/>
</dbReference>
<dbReference type="PANTHER" id="PTHR36978:SF4">
    <property type="entry name" value="P-LOOP CONTAINING NUCLEOSIDE TRIPHOSPHATE HYDROLASE PROTEIN"/>
    <property type="match status" value="1"/>
</dbReference>
<name>A0A853BFS5_9ACTN</name>
<dbReference type="SUPFAM" id="SSF52540">
    <property type="entry name" value="P-loop containing nucleoside triphosphate hydrolases"/>
    <property type="match status" value="1"/>
</dbReference>
<dbReference type="Proteomes" id="UP000575985">
    <property type="component" value="Unassembled WGS sequence"/>
</dbReference>
<dbReference type="InterPro" id="IPR027417">
    <property type="entry name" value="P-loop_NTPase"/>
</dbReference>
<accession>A0A853BFS5</accession>
<dbReference type="RefSeq" id="WP_179765866.1">
    <property type="nucleotide sequence ID" value="NZ_JACCFO010000001.1"/>
</dbReference>
<reference evidence="1 2" key="1">
    <citation type="submission" date="2020-07" db="EMBL/GenBank/DDBJ databases">
        <title>Sequencing the genomes of 1000 actinobacteria strains.</title>
        <authorList>
            <person name="Klenk H.-P."/>
        </authorList>
    </citation>
    <scope>NUCLEOTIDE SEQUENCE [LARGE SCALE GENOMIC DNA]</scope>
    <source>
        <strain evidence="1 2">DSM 45927</strain>
    </source>
</reference>
<dbReference type="AlphaFoldDB" id="A0A853BFS5"/>
<gene>
    <name evidence="1" type="ORF">HNR12_000436</name>
</gene>
<comment type="caution">
    <text evidence="1">The sequence shown here is derived from an EMBL/GenBank/DDBJ whole genome shotgun (WGS) entry which is preliminary data.</text>
</comment>
<proteinExistence type="predicted"/>
<evidence type="ECO:0000313" key="2">
    <source>
        <dbReference type="Proteomes" id="UP000575985"/>
    </source>
</evidence>
<protein>
    <recommendedName>
        <fullName evidence="3">Sulfotransferase family protein</fullName>
    </recommendedName>
</protein>
<evidence type="ECO:0008006" key="3">
    <source>
        <dbReference type="Google" id="ProtNLM"/>
    </source>
</evidence>
<sequence length="224" mass="24789">MVQLIGAGFPRTGTTSMKAALERLGLGPCYHMYELFSHPEHLARWEHAVHDDPVDWDRVTEGYASGVDWPFSYFWRDLAAAYPQAKVLLTVRDPHRWYASMAATIVRQAEMVTGLDEGAPPALRRLSGVLAPIWKDVFDANGAPDEKRAVEVFEAHTAAVTEAVPAERLLVYEIGQGWEPLCAFLGVAVPDTPFPHLNDTEAMHRVMADFEAGRTPASPFETSG</sequence>